<keyword evidence="3" id="KW-1185">Reference proteome</keyword>
<dbReference type="InterPro" id="IPR014710">
    <property type="entry name" value="RmlC-like_jellyroll"/>
</dbReference>
<dbReference type="PANTHER" id="PTHR11019:SF159">
    <property type="entry name" value="TRANSCRIPTIONAL REGULATOR-RELATED"/>
    <property type="match status" value="1"/>
</dbReference>
<dbReference type="Gene3D" id="2.60.120.10">
    <property type="entry name" value="Jelly Rolls"/>
    <property type="match status" value="1"/>
</dbReference>
<feature type="domain" description="HTH araC/xylS-type" evidence="1">
    <location>
        <begin position="158"/>
        <end position="258"/>
    </location>
</feature>
<proteinExistence type="predicted"/>
<evidence type="ECO:0000259" key="1">
    <source>
        <dbReference type="PROSITE" id="PS01124"/>
    </source>
</evidence>
<dbReference type="RefSeq" id="WP_158637547.1">
    <property type="nucleotide sequence ID" value="NZ_VLKU01000010.1"/>
</dbReference>
<dbReference type="CDD" id="cd06124">
    <property type="entry name" value="cupin_NimR-like_N"/>
    <property type="match status" value="1"/>
</dbReference>
<dbReference type="EMBL" id="VLKU01000010">
    <property type="protein sequence ID" value="TWI31256.1"/>
    <property type="molecule type" value="Genomic_DNA"/>
</dbReference>
<dbReference type="InterPro" id="IPR013096">
    <property type="entry name" value="Cupin_2"/>
</dbReference>
<dbReference type="Proteomes" id="UP000316225">
    <property type="component" value="Unassembled WGS sequence"/>
</dbReference>
<organism evidence="2 3">
    <name type="scientific">Paracoccus sulfuroxidans</name>
    <dbReference type="NCBI Taxonomy" id="384678"/>
    <lineage>
        <taxon>Bacteria</taxon>
        <taxon>Pseudomonadati</taxon>
        <taxon>Pseudomonadota</taxon>
        <taxon>Alphaproteobacteria</taxon>
        <taxon>Rhodobacterales</taxon>
        <taxon>Paracoccaceae</taxon>
        <taxon>Paracoccus</taxon>
    </lineage>
</organism>
<dbReference type="InterPro" id="IPR018060">
    <property type="entry name" value="HTH_AraC"/>
</dbReference>
<gene>
    <name evidence="2" type="ORF">IQ24_03114</name>
</gene>
<protein>
    <submittedName>
        <fullName evidence="2">AraC-like DNA-binding protein</fullName>
    </submittedName>
</protein>
<dbReference type="Pfam" id="PF07883">
    <property type="entry name" value="Cupin_2"/>
    <property type="match status" value="1"/>
</dbReference>
<dbReference type="Pfam" id="PF12833">
    <property type="entry name" value="HTH_18"/>
    <property type="match status" value="1"/>
</dbReference>
<dbReference type="OrthoDB" id="9804543at2"/>
<dbReference type="Gene3D" id="1.10.10.60">
    <property type="entry name" value="Homeodomain-like"/>
    <property type="match status" value="1"/>
</dbReference>
<dbReference type="GO" id="GO:0043565">
    <property type="term" value="F:sequence-specific DNA binding"/>
    <property type="evidence" value="ECO:0007669"/>
    <property type="project" value="InterPro"/>
</dbReference>
<dbReference type="PROSITE" id="PS01124">
    <property type="entry name" value="HTH_ARAC_FAMILY_2"/>
    <property type="match status" value="1"/>
</dbReference>
<evidence type="ECO:0000313" key="3">
    <source>
        <dbReference type="Proteomes" id="UP000316225"/>
    </source>
</evidence>
<keyword evidence="2" id="KW-0238">DNA-binding</keyword>
<comment type="caution">
    <text evidence="2">The sequence shown here is derived from an EMBL/GenBank/DDBJ whole genome shotgun (WGS) entry which is preliminary data.</text>
</comment>
<dbReference type="InterPro" id="IPR011051">
    <property type="entry name" value="RmlC_Cupin_sf"/>
</dbReference>
<sequence length="285" mass="31182">MSSDGQRTIDQVEATETALAGFAQALAPGHRTGRHTHARAHLLHVVDGFMRVELGSQTYFVLPNTALFLPAGLEHEIIFSRAALLNSLFLRESTIAGMPEGPRVIGVSPLMRELIAECTTLPLDGERTPRSEWITALILHEFAHAGQREFSLRLPVDQRVENLVQQVLAQPSVDMELESCAEIAHLSSRTLTRIFQRETGMSFAQWRQQIRLICSLNALAEGVSPKVVAALGCFASVSAFGVAFKRTFGFTPREAQGMFHFGQACRSVVPTVSIETTDGDDGEAP</sequence>
<accession>A0A562NGI9</accession>
<reference evidence="2 3" key="1">
    <citation type="journal article" date="2015" name="Stand. Genomic Sci.">
        <title>Genomic Encyclopedia of Bacterial and Archaeal Type Strains, Phase III: the genomes of soil and plant-associated and newly described type strains.</title>
        <authorList>
            <person name="Whitman W.B."/>
            <person name="Woyke T."/>
            <person name="Klenk H.P."/>
            <person name="Zhou Y."/>
            <person name="Lilburn T.G."/>
            <person name="Beck B.J."/>
            <person name="De Vos P."/>
            <person name="Vandamme P."/>
            <person name="Eisen J.A."/>
            <person name="Garrity G."/>
            <person name="Hugenholtz P."/>
            <person name="Kyrpides N.C."/>
        </authorList>
    </citation>
    <scope>NUCLEOTIDE SEQUENCE [LARGE SCALE GENOMIC DNA]</scope>
    <source>
        <strain evidence="2 3">CGMCC 1.5364</strain>
    </source>
</reference>
<dbReference type="PANTHER" id="PTHR11019">
    <property type="entry name" value="HTH-TYPE TRANSCRIPTIONAL REGULATOR NIMR"/>
    <property type="match status" value="1"/>
</dbReference>
<evidence type="ECO:0000313" key="2">
    <source>
        <dbReference type="EMBL" id="TWI31256.1"/>
    </source>
</evidence>
<dbReference type="SMART" id="SM00342">
    <property type="entry name" value="HTH_ARAC"/>
    <property type="match status" value="1"/>
</dbReference>
<dbReference type="AlphaFoldDB" id="A0A562NGI9"/>
<dbReference type="SUPFAM" id="SSF51182">
    <property type="entry name" value="RmlC-like cupins"/>
    <property type="match status" value="2"/>
</dbReference>
<dbReference type="GO" id="GO:0003700">
    <property type="term" value="F:DNA-binding transcription factor activity"/>
    <property type="evidence" value="ECO:0007669"/>
    <property type="project" value="InterPro"/>
</dbReference>
<name>A0A562NGI9_9RHOB</name>